<evidence type="ECO:0000313" key="2">
    <source>
        <dbReference type="Proteomes" id="UP001299596"/>
    </source>
</evidence>
<reference evidence="1 2" key="1">
    <citation type="submission" date="2023-12" db="EMBL/GenBank/DDBJ databases">
        <title>Description of new species of Mycobacterium terrae complex isolated from sewage at the Sao Paulo Zoological Park Foundation in Brazil.</title>
        <authorList>
            <person name="Romagnoli C.L."/>
            <person name="Conceicao E.C."/>
            <person name="Machado E."/>
            <person name="Barreto L.B.P.F."/>
            <person name="Sharma A."/>
            <person name="Silva N.M."/>
            <person name="Marques L.E."/>
            <person name="Juliana M.A."/>
            <person name="Lourenco M.C.S."/>
            <person name="Digiampietri L.A."/>
            <person name="Suffys P.N."/>
            <person name="Viana-Niero C."/>
        </authorList>
    </citation>
    <scope>NUCLEOTIDE SEQUENCE [LARGE SCALE GENOMIC DNA]</scope>
    <source>
        <strain evidence="1 2">MYC098</strain>
    </source>
</reference>
<sequence length="97" mass="10235">MSLGDPLVVHGDGRSVSQIIADLHAGAPLRDYLIGLLPCGRDSGRRAQLACFTGGWVLVISGVAGAETSYFQFDRVGGHHQVIDQAIAVELTGLLLH</sequence>
<keyword evidence="2" id="KW-1185">Reference proteome</keyword>
<dbReference type="Proteomes" id="UP001299596">
    <property type="component" value="Unassembled WGS sequence"/>
</dbReference>
<name>A0ABU5XMF0_9MYCO</name>
<dbReference type="RefSeq" id="WP_329780385.1">
    <property type="nucleotide sequence ID" value="NZ_JAYJJR010000016.1"/>
</dbReference>
<gene>
    <name evidence="1" type="ORF">K6T79_20285</name>
</gene>
<organism evidence="1 2">
    <name type="scientific">[Mycobacterium] crassicus</name>
    <dbReference type="NCBI Taxonomy" id="2872309"/>
    <lineage>
        <taxon>Bacteria</taxon>
        <taxon>Bacillati</taxon>
        <taxon>Actinomycetota</taxon>
        <taxon>Actinomycetes</taxon>
        <taxon>Mycobacteriales</taxon>
        <taxon>Mycobacteriaceae</taxon>
        <taxon>Mycolicibacter</taxon>
    </lineage>
</organism>
<protein>
    <submittedName>
        <fullName evidence="1">Uncharacterized protein</fullName>
    </submittedName>
</protein>
<comment type="caution">
    <text evidence="1">The sequence shown here is derived from an EMBL/GenBank/DDBJ whole genome shotgun (WGS) entry which is preliminary data.</text>
</comment>
<evidence type="ECO:0000313" key="1">
    <source>
        <dbReference type="EMBL" id="MEB3023386.1"/>
    </source>
</evidence>
<dbReference type="EMBL" id="JAYJJR010000016">
    <property type="protein sequence ID" value="MEB3023386.1"/>
    <property type="molecule type" value="Genomic_DNA"/>
</dbReference>
<accession>A0ABU5XMF0</accession>
<proteinExistence type="predicted"/>